<feature type="modified residue" description="4-aspartylphosphate" evidence="2">
    <location>
        <position position="58"/>
    </location>
</feature>
<evidence type="ECO:0000313" key="5">
    <source>
        <dbReference type="EMBL" id="KPL88605.1"/>
    </source>
</evidence>
<name>A0A0M9UBB2_9CHLR</name>
<proteinExistence type="predicted"/>
<dbReference type="InParanoid" id="A0A0M9UBB2"/>
<keyword evidence="1 2" id="KW-0597">Phosphoprotein</keyword>
<evidence type="ECO:0000256" key="1">
    <source>
        <dbReference type="ARBA" id="ARBA00022553"/>
    </source>
</evidence>
<comment type="caution">
    <text evidence="4">The sequence shown here is derived from an EMBL/GenBank/DDBJ whole genome shotgun (WGS) entry which is preliminary data.</text>
</comment>
<keyword evidence="6" id="KW-1185">Reference proteome</keyword>
<dbReference type="Proteomes" id="UP000050502">
    <property type="component" value="Unassembled WGS sequence"/>
</dbReference>
<dbReference type="SUPFAM" id="SSF52172">
    <property type="entry name" value="CheY-like"/>
    <property type="match status" value="1"/>
</dbReference>
<dbReference type="PANTHER" id="PTHR44591:SF3">
    <property type="entry name" value="RESPONSE REGULATORY DOMAIN-CONTAINING PROTEIN"/>
    <property type="match status" value="1"/>
</dbReference>
<evidence type="ECO:0000256" key="2">
    <source>
        <dbReference type="PROSITE-ProRule" id="PRU00169"/>
    </source>
</evidence>
<dbReference type="EMBL" id="LGKN01000004">
    <property type="protein sequence ID" value="KPL88605.1"/>
    <property type="molecule type" value="Genomic_DNA"/>
</dbReference>
<evidence type="ECO:0000313" key="7">
    <source>
        <dbReference type="Proteomes" id="UP000050502"/>
    </source>
</evidence>
<dbReference type="CDD" id="cd00156">
    <property type="entry name" value="REC"/>
    <property type="match status" value="1"/>
</dbReference>
<dbReference type="PROSITE" id="PS50110">
    <property type="entry name" value="RESPONSE_REGULATORY"/>
    <property type="match status" value="1"/>
</dbReference>
<dbReference type="GO" id="GO:0000160">
    <property type="term" value="P:phosphorelay signal transduction system"/>
    <property type="evidence" value="ECO:0007669"/>
    <property type="project" value="InterPro"/>
</dbReference>
<protein>
    <recommendedName>
        <fullName evidence="3">Response regulatory domain-containing protein</fullName>
    </recommendedName>
</protein>
<reference evidence="5 7" key="2">
    <citation type="submission" date="2015-07" db="EMBL/GenBank/DDBJ databases">
        <title>Whole genome sequence of Ardenticatena maritima DSM 23922.</title>
        <authorList>
            <person name="Hemp J."/>
            <person name="Ward L.M."/>
            <person name="Pace L.A."/>
            <person name="Fischer W.W."/>
        </authorList>
    </citation>
    <scope>NUCLEOTIDE SEQUENCE [LARGE SCALE GENOMIC DNA]</scope>
    <source>
        <strain evidence="5 7">110S</strain>
    </source>
</reference>
<dbReference type="InterPro" id="IPR011006">
    <property type="entry name" value="CheY-like_superfamily"/>
</dbReference>
<sequence length="131" mass="15003">MNATQPKRRILVLEDDEDLRFIYARTMRRAGFEVREAATLADANRFIDNEHFDVVFFDIRLEGERSTDILRARAQELRKKGTYIIVISAESQYADLAEELGAHFFLVKPVELSSLVTLVERLLSDPEGANS</sequence>
<gene>
    <name evidence="4" type="ORF">ARMA_0060</name>
    <name evidence="5" type="ORF">SE16_07565</name>
</gene>
<dbReference type="OrthoDB" id="9802491at2"/>
<accession>A0A0M9UBB2</accession>
<dbReference type="STRING" id="872965.SE16_07565"/>
<reference evidence="4 6" key="1">
    <citation type="journal article" date="2015" name="Genome Announc.">
        <title>Draft Genome Sequence of a Heterotrophic Facultative Anaerobic Thermophilic Bacterium, Ardenticatena maritima Strain 110ST.</title>
        <authorList>
            <person name="Kawaichi S."/>
            <person name="Yoshida T."/>
            <person name="Sako Y."/>
            <person name="Nakamura R."/>
        </authorList>
    </citation>
    <scope>NUCLEOTIDE SEQUENCE [LARGE SCALE GENOMIC DNA]</scope>
    <source>
        <strain evidence="4 6">110S</strain>
    </source>
</reference>
<dbReference type="AlphaFoldDB" id="A0A0M9UBB2"/>
<organism evidence="4 6">
    <name type="scientific">Ardenticatena maritima</name>
    <dbReference type="NCBI Taxonomy" id="872965"/>
    <lineage>
        <taxon>Bacteria</taxon>
        <taxon>Bacillati</taxon>
        <taxon>Chloroflexota</taxon>
        <taxon>Ardenticatenia</taxon>
        <taxon>Ardenticatenales</taxon>
        <taxon>Ardenticatenaceae</taxon>
        <taxon>Ardenticatena</taxon>
    </lineage>
</organism>
<dbReference type="SMART" id="SM00448">
    <property type="entry name" value="REC"/>
    <property type="match status" value="1"/>
</dbReference>
<dbReference type="EMBL" id="BBZA01000003">
    <property type="protein sequence ID" value="GAP61637.1"/>
    <property type="molecule type" value="Genomic_DNA"/>
</dbReference>
<dbReference type="InterPro" id="IPR050595">
    <property type="entry name" value="Bact_response_regulator"/>
</dbReference>
<feature type="domain" description="Response regulatory" evidence="3">
    <location>
        <begin position="9"/>
        <end position="123"/>
    </location>
</feature>
<dbReference type="Pfam" id="PF00072">
    <property type="entry name" value="Response_reg"/>
    <property type="match status" value="1"/>
</dbReference>
<dbReference type="RefSeq" id="WP_054491592.1">
    <property type="nucleotide sequence ID" value="NZ_BBZA01000003.1"/>
</dbReference>
<reference evidence="6" key="3">
    <citation type="submission" date="2015-08" db="EMBL/GenBank/DDBJ databases">
        <title>Draft Genome Sequence of a Heterotrophic Facultative Anaerobic Bacterium Ardenticatena maritima Strain 110S.</title>
        <authorList>
            <person name="Kawaichi S."/>
            <person name="Yoshida T."/>
            <person name="Sako Y."/>
            <person name="Nakamura R."/>
        </authorList>
    </citation>
    <scope>NUCLEOTIDE SEQUENCE [LARGE SCALE GENOMIC DNA]</scope>
    <source>
        <strain evidence="6">110S</strain>
    </source>
</reference>
<evidence type="ECO:0000259" key="3">
    <source>
        <dbReference type="PROSITE" id="PS50110"/>
    </source>
</evidence>
<dbReference type="InterPro" id="IPR001789">
    <property type="entry name" value="Sig_transdc_resp-reg_receiver"/>
</dbReference>
<dbReference type="Gene3D" id="3.40.50.2300">
    <property type="match status" value="1"/>
</dbReference>
<evidence type="ECO:0000313" key="4">
    <source>
        <dbReference type="EMBL" id="GAP61637.1"/>
    </source>
</evidence>
<evidence type="ECO:0000313" key="6">
    <source>
        <dbReference type="Proteomes" id="UP000037784"/>
    </source>
</evidence>
<dbReference type="PANTHER" id="PTHR44591">
    <property type="entry name" value="STRESS RESPONSE REGULATOR PROTEIN 1"/>
    <property type="match status" value="1"/>
</dbReference>
<dbReference type="Proteomes" id="UP000037784">
    <property type="component" value="Unassembled WGS sequence"/>
</dbReference>